<feature type="transmembrane region" description="Helical" evidence="2">
    <location>
        <begin position="37"/>
        <end position="56"/>
    </location>
</feature>
<feature type="region of interest" description="Disordered" evidence="1">
    <location>
        <begin position="158"/>
        <end position="233"/>
    </location>
</feature>
<keyword evidence="2" id="KW-0812">Transmembrane</keyword>
<feature type="region of interest" description="Disordered" evidence="1">
    <location>
        <begin position="1"/>
        <end position="20"/>
    </location>
</feature>
<evidence type="ECO:0000313" key="4">
    <source>
        <dbReference type="Proteomes" id="UP001597046"/>
    </source>
</evidence>
<dbReference type="Proteomes" id="UP001597046">
    <property type="component" value="Unassembled WGS sequence"/>
</dbReference>
<keyword evidence="4" id="KW-1185">Reference proteome</keyword>
<evidence type="ECO:0000256" key="2">
    <source>
        <dbReference type="SAM" id="Phobius"/>
    </source>
</evidence>
<feature type="compositionally biased region" description="Polar residues" evidence="1">
    <location>
        <begin position="205"/>
        <end position="233"/>
    </location>
</feature>
<dbReference type="EMBL" id="JBHTKH010000013">
    <property type="protein sequence ID" value="MFD1055949.1"/>
    <property type="molecule type" value="Genomic_DNA"/>
</dbReference>
<accession>A0ABW3N272</accession>
<protein>
    <recommendedName>
        <fullName evidence="5">Cell division protein FtsL</fullName>
    </recommendedName>
</protein>
<organism evidence="3 4">
    <name type="scientific">Terrabacter terrigena</name>
    <dbReference type="NCBI Taxonomy" id="574718"/>
    <lineage>
        <taxon>Bacteria</taxon>
        <taxon>Bacillati</taxon>
        <taxon>Actinomycetota</taxon>
        <taxon>Actinomycetes</taxon>
        <taxon>Micrococcales</taxon>
        <taxon>Intrasporangiaceae</taxon>
        <taxon>Terrabacter</taxon>
    </lineage>
</organism>
<gene>
    <name evidence="3" type="ORF">ACFQ2V_16670</name>
</gene>
<keyword evidence="2" id="KW-1133">Transmembrane helix</keyword>
<reference evidence="4" key="1">
    <citation type="journal article" date="2019" name="Int. J. Syst. Evol. Microbiol.">
        <title>The Global Catalogue of Microorganisms (GCM) 10K type strain sequencing project: providing services to taxonomists for standard genome sequencing and annotation.</title>
        <authorList>
            <consortium name="The Broad Institute Genomics Platform"/>
            <consortium name="The Broad Institute Genome Sequencing Center for Infectious Disease"/>
            <person name="Wu L."/>
            <person name="Ma J."/>
        </authorList>
    </citation>
    <scope>NUCLEOTIDE SEQUENCE [LARGE SCALE GENOMIC DNA]</scope>
    <source>
        <strain evidence="4">CCUG 57508</strain>
    </source>
</reference>
<proteinExistence type="predicted"/>
<evidence type="ECO:0008006" key="5">
    <source>
        <dbReference type="Google" id="ProtNLM"/>
    </source>
</evidence>
<name>A0ABW3N272_9MICO</name>
<sequence length="233" mass="23670">MSQMTATARPLRVPRRGPAPTPLRVIPARITRTGNGTFVAICIGLLIGGLIALLLLNTALAQGSLALGDLNRESARLGDTAGNLQEEIDRASATGALARSAAEIGMVRMNARGYIDLAKGTVTGQAEPATTNNAFPIVTSPTPPVVTAKVKKLLSSATTASNAASSADVARQSENAKADKQKADQGKADKVKNDKAGNDKAKAGQASSGQDATPTVPGATNETSGTPTLGTTD</sequence>
<keyword evidence="2" id="KW-0472">Membrane</keyword>
<dbReference type="RefSeq" id="WP_386053980.1">
    <property type="nucleotide sequence ID" value="NZ_JBHTKH010000013.1"/>
</dbReference>
<evidence type="ECO:0000313" key="3">
    <source>
        <dbReference type="EMBL" id="MFD1055949.1"/>
    </source>
</evidence>
<evidence type="ECO:0000256" key="1">
    <source>
        <dbReference type="SAM" id="MobiDB-lite"/>
    </source>
</evidence>
<feature type="compositionally biased region" description="Low complexity" evidence="1">
    <location>
        <begin position="158"/>
        <end position="167"/>
    </location>
</feature>
<feature type="compositionally biased region" description="Basic and acidic residues" evidence="1">
    <location>
        <begin position="174"/>
        <end position="202"/>
    </location>
</feature>
<comment type="caution">
    <text evidence="3">The sequence shown here is derived from an EMBL/GenBank/DDBJ whole genome shotgun (WGS) entry which is preliminary data.</text>
</comment>